<feature type="compositionally biased region" description="Basic and acidic residues" evidence="1">
    <location>
        <begin position="232"/>
        <end position="254"/>
    </location>
</feature>
<sequence>MAVCNCRVCHGRYMASATDDERFSAGRGLSVFTTTVVDNVGHSLRIDVLAVGLLLLPSMNIYPMVDFMISCITTRYRNRTSRVVQGEVVMGMQYLVGIYHARNGGTIIAVSAYSGVTSTTRCTRGLRVFTATPVKAVAPRGQERQRRVRTEIHAGRHMSIRPFSSSEVGCSVTRDPIFRDALIPNATVGAGRQNGRHSQLVGNCPPYSYFGSRDDELLHCGDVASSQVAPQRFDEASMEQRRNERAGETGDLRENPPTSGIVRHDSHMRKSGSDPAGNRTRFVYVGEVAGTLGALYSSRNILRNDFVARLCQRTPARGSTCVKSTQTAAAGERLARRDIDPGARLTAARVSYAAQERLFKSVVAGEEASLAPLINRRLARPGWAPTAHGGQITREARGRGLPRSCSPLPGSLSPPSRDVAGPPPGSLLWEQRALRRQIRAITAVAPPLDMHPRESASSATSLLAVLQLLHNLAHYTTFKVTSNLSEEQLKFYFQDIPPPHINKAWKITLGGQCTAFVRIQYDIRSNPHCGSNSSCTDVEINNVAPIPLVPPAVRQWYSYALILSLRGLPPGAKQEFQSSTFINFRIPSAPVSLLASHQGEPGHSGFSHVGIVPDDADGRRVFSGISRFTRPFIPALLHTHLISPSLTLKISWFRAAQISSLILTKDPTKCDSVYPDREDSAYELQRYTPPDEISWLVAFATLHSRAAHERKEMKISHMFAKSLLFASPRLIERPELRGADHLSSDATIDNGEENTCAMPEAHSPCQHATASTTRHLKLNKQ</sequence>
<feature type="region of interest" description="Disordered" evidence="1">
    <location>
        <begin position="384"/>
        <end position="426"/>
    </location>
</feature>
<feature type="region of interest" description="Disordered" evidence="1">
    <location>
        <begin position="741"/>
        <end position="781"/>
    </location>
</feature>
<feature type="region of interest" description="Disordered" evidence="1">
    <location>
        <begin position="229"/>
        <end position="278"/>
    </location>
</feature>
<dbReference type="Proteomes" id="UP001159363">
    <property type="component" value="Chromosome 5"/>
</dbReference>
<proteinExistence type="predicted"/>
<dbReference type="EMBL" id="JARBHB010000006">
    <property type="protein sequence ID" value="KAJ8880610.1"/>
    <property type="molecule type" value="Genomic_DNA"/>
</dbReference>
<protein>
    <submittedName>
        <fullName evidence="2">Uncharacterized protein</fullName>
    </submittedName>
</protein>
<reference evidence="2 3" key="1">
    <citation type="submission" date="2023-02" db="EMBL/GenBank/DDBJ databases">
        <title>LHISI_Scaffold_Assembly.</title>
        <authorList>
            <person name="Stuart O.P."/>
            <person name="Cleave R."/>
            <person name="Magrath M.J.L."/>
            <person name="Mikheyev A.S."/>
        </authorList>
    </citation>
    <scope>NUCLEOTIDE SEQUENCE [LARGE SCALE GENOMIC DNA]</scope>
    <source>
        <strain evidence="2">Daus_M_001</strain>
        <tissue evidence="2">Leg muscle</tissue>
    </source>
</reference>
<evidence type="ECO:0000313" key="3">
    <source>
        <dbReference type="Proteomes" id="UP001159363"/>
    </source>
</evidence>
<evidence type="ECO:0000256" key="1">
    <source>
        <dbReference type="SAM" id="MobiDB-lite"/>
    </source>
</evidence>
<comment type="caution">
    <text evidence="2">The sequence shown here is derived from an EMBL/GenBank/DDBJ whole genome shotgun (WGS) entry which is preliminary data.</text>
</comment>
<organism evidence="2 3">
    <name type="scientific">Dryococelus australis</name>
    <dbReference type="NCBI Taxonomy" id="614101"/>
    <lineage>
        <taxon>Eukaryota</taxon>
        <taxon>Metazoa</taxon>
        <taxon>Ecdysozoa</taxon>
        <taxon>Arthropoda</taxon>
        <taxon>Hexapoda</taxon>
        <taxon>Insecta</taxon>
        <taxon>Pterygota</taxon>
        <taxon>Neoptera</taxon>
        <taxon>Polyneoptera</taxon>
        <taxon>Phasmatodea</taxon>
        <taxon>Verophasmatodea</taxon>
        <taxon>Anareolatae</taxon>
        <taxon>Phasmatidae</taxon>
        <taxon>Eurycanthinae</taxon>
        <taxon>Dryococelus</taxon>
    </lineage>
</organism>
<feature type="compositionally biased region" description="Low complexity" evidence="1">
    <location>
        <begin position="401"/>
        <end position="417"/>
    </location>
</feature>
<keyword evidence="3" id="KW-1185">Reference proteome</keyword>
<name>A0ABQ9H8J9_9NEOP</name>
<evidence type="ECO:0000313" key="2">
    <source>
        <dbReference type="EMBL" id="KAJ8880610.1"/>
    </source>
</evidence>
<gene>
    <name evidence="2" type="ORF">PR048_017080</name>
</gene>
<accession>A0ABQ9H8J9</accession>